<dbReference type="AlphaFoldDB" id="A0A543A218"/>
<dbReference type="Proteomes" id="UP000320209">
    <property type="component" value="Unassembled WGS sequence"/>
</dbReference>
<gene>
    <name evidence="1" type="ORF">FB381_0505</name>
</gene>
<proteinExistence type="predicted"/>
<keyword evidence="2" id="KW-1185">Reference proteome</keyword>
<name>A0A543A218_9ACTN</name>
<sequence>MEGAQLKAPADWDVRMDGATYVLSSPKDSAGASVGRGILDVAPTLALGTDDLATEAKGSAGGGYKKVERLADEKFGRTPFFHIRGTGGSLTYDQYGAVVGDDQVTITWSFNPDLANPEQIDTWINQVMPTFKFTG</sequence>
<dbReference type="EMBL" id="VFOV01000001">
    <property type="protein sequence ID" value="TQL66641.1"/>
    <property type="molecule type" value="Genomic_DNA"/>
</dbReference>
<dbReference type="OrthoDB" id="3782723at2"/>
<organism evidence="1 2">
    <name type="scientific">Nocardioides albertanoniae</name>
    <dbReference type="NCBI Taxonomy" id="1175486"/>
    <lineage>
        <taxon>Bacteria</taxon>
        <taxon>Bacillati</taxon>
        <taxon>Actinomycetota</taxon>
        <taxon>Actinomycetes</taxon>
        <taxon>Propionibacteriales</taxon>
        <taxon>Nocardioidaceae</taxon>
        <taxon>Nocardioides</taxon>
    </lineage>
</organism>
<evidence type="ECO:0000313" key="1">
    <source>
        <dbReference type="EMBL" id="TQL66641.1"/>
    </source>
</evidence>
<protein>
    <submittedName>
        <fullName evidence="1">Uncharacterized protein</fullName>
    </submittedName>
</protein>
<evidence type="ECO:0000313" key="2">
    <source>
        <dbReference type="Proteomes" id="UP000320209"/>
    </source>
</evidence>
<accession>A0A543A218</accession>
<reference evidence="1 2" key="1">
    <citation type="submission" date="2019-06" db="EMBL/GenBank/DDBJ databases">
        <title>Sequencing the genomes of 1000 actinobacteria strains.</title>
        <authorList>
            <person name="Klenk H.-P."/>
        </authorList>
    </citation>
    <scope>NUCLEOTIDE SEQUENCE [LARGE SCALE GENOMIC DNA]</scope>
    <source>
        <strain evidence="1 2">DSM 25218</strain>
    </source>
</reference>
<dbReference type="RefSeq" id="WP_141778830.1">
    <property type="nucleotide sequence ID" value="NZ_VFOV01000001.1"/>
</dbReference>
<comment type="caution">
    <text evidence="1">The sequence shown here is derived from an EMBL/GenBank/DDBJ whole genome shotgun (WGS) entry which is preliminary data.</text>
</comment>